<dbReference type="KEGG" id="spaa:SPAPADRAFT_66267"/>
<evidence type="ECO:0000256" key="3">
    <source>
        <dbReference type="ARBA" id="ARBA00022833"/>
    </source>
</evidence>
<feature type="region of interest" description="Disordered" evidence="5">
    <location>
        <begin position="211"/>
        <end position="232"/>
    </location>
</feature>
<evidence type="ECO:0000259" key="6">
    <source>
        <dbReference type="PROSITE" id="PS50114"/>
    </source>
</evidence>
<keyword evidence="1" id="KW-0479">Metal-binding</keyword>
<dbReference type="GO" id="GO:0006355">
    <property type="term" value="P:regulation of DNA-templated transcription"/>
    <property type="evidence" value="ECO:0007669"/>
    <property type="project" value="InterPro"/>
</dbReference>
<dbReference type="HOGENOM" id="CLU_061632_0_0_1"/>
<dbReference type="PROSITE" id="PS50114">
    <property type="entry name" value="GATA_ZN_FINGER_2"/>
    <property type="match status" value="1"/>
</dbReference>
<protein>
    <recommendedName>
        <fullName evidence="6">GATA-type domain-containing protein</fullName>
    </recommendedName>
</protein>
<dbReference type="GeneID" id="18875094"/>
<evidence type="ECO:0000256" key="4">
    <source>
        <dbReference type="PROSITE-ProRule" id="PRU00094"/>
    </source>
</evidence>
<dbReference type="GO" id="GO:0043565">
    <property type="term" value="F:sequence-specific DNA binding"/>
    <property type="evidence" value="ECO:0007669"/>
    <property type="project" value="InterPro"/>
</dbReference>
<name>G3ALP2_SPAPN</name>
<reference evidence="7 8" key="1">
    <citation type="journal article" date="2011" name="Proc. Natl. Acad. Sci. U.S.A.">
        <title>Comparative genomics of xylose-fermenting fungi for enhanced biofuel production.</title>
        <authorList>
            <person name="Wohlbach D.J."/>
            <person name="Kuo A."/>
            <person name="Sato T.K."/>
            <person name="Potts K.M."/>
            <person name="Salamov A.A."/>
            <person name="LaButti K.M."/>
            <person name="Sun H."/>
            <person name="Clum A."/>
            <person name="Pangilinan J.L."/>
            <person name="Lindquist E.A."/>
            <person name="Lucas S."/>
            <person name="Lapidus A."/>
            <person name="Jin M."/>
            <person name="Gunawan C."/>
            <person name="Balan V."/>
            <person name="Dale B.E."/>
            <person name="Jeffries T.W."/>
            <person name="Zinkel R."/>
            <person name="Barry K.W."/>
            <person name="Grigoriev I.V."/>
            <person name="Gasch A.P."/>
        </authorList>
    </citation>
    <scope>NUCLEOTIDE SEQUENCE [LARGE SCALE GENOMIC DNA]</scope>
    <source>
        <strain evidence="8">NRRL Y-27907 / 11-Y1</strain>
    </source>
</reference>
<dbReference type="PANTHER" id="PTHR45658:SF18">
    <property type="entry name" value="PROTEIN GAT2"/>
    <property type="match status" value="1"/>
</dbReference>
<dbReference type="PANTHER" id="PTHR45658">
    <property type="entry name" value="GATA TRANSCRIPTION FACTOR"/>
    <property type="match status" value="1"/>
</dbReference>
<gene>
    <name evidence="7" type="ORF">SPAPADRAFT_66267</name>
</gene>
<dbReference type="Proteomes" id="UP000000709">
    <property type="component" value="Unassembled WGS sequence"/>
</dbReference>
<evidence type="ECO:0000256" key="2">
    <source>
        <dbReference type="ARBA" id="ARBA00022771"/>
    </source>
</evidence>
<keyword evidence="3" id="KW-0862">Zinc</keyword>
<sequence length="329" mass="37356">MNGYSKDSGVTTRLPSFQQLMKGFQDSESPNNTTTIITQHLQPQPVQAQRLIQYSPGKLTPTATTFGNYTLNPEYPYHHHQHHYDNSYPQYPYPPGPSSVKSARASPMNRGRSLSFSYPQGTSPIQDILESGIICNEYQFISNLIQFLIEFEKKCHDFKLNYTNNPNDLSLISEKILTDFDDLDDALHNCNRVVKMLENIKILNEKTRVKRSNTSKRIDKRKLKKKSKTGSDGGSDLGLEINVAATANHDQVNIGGLNPELSIKPEITCQHCCSQETPEWRRGPEGSRTLCNACGLFYSKLIKKYGLQEADKVMYQRKQTGTVNDRRIF</sequence>
<proteinExistence type="predicted"/>
<dbReference type="EMBL" id="GL996501">
    <property type="protein sequence ID" value="EGW33285.1"/>
    <property type="molecule type" value="Genomic_DNA"/>
</dbReference>
<dbReference type="GO" id="GO:0008270">
    <property type="term" value="F:zinc ion binding"/>
    <property type="evidence" value="ECO:0007669"/>
    <property type="project" value="UniProtKB-KW"/>
</dbReference>
<dbReference type="eggNOG" id="KOG1601">
    <property type="taxonomic scope" value="Eukaryota"/>
</dbReference>
<evidence type="ECO:0000256" key="1">
    <source>
        <dbReference type="ARBA" id="ARBA00022723"/>
    </source>
</evidence>
<dbReference type="Pfam" id="PF00320">
    <property type="entry name" value="GATA"/>
    <property type="match status" value="1"/>
</dbReference>
<keyword evidence="2 4" id="KW-0863">Zinc-finger</keyword>
<dbReference type="PROSITE" id="PS00344">
    <property type="entry name" value="GATA_ZN_FINGER_1"/>
    <property type="match status" value="1"/>
</dbReference>
<dbReference type="SMART" id="SM00401">
    <property type="entry name" value="ZnF_GATA"/>
    <property type="match status" value="1"/>
</dbReference>
<dbReference type="Gene3D" id="3.30.50.10">
    <property type="entry name" value="Erythroid Transcription Factor GATA-1, subunit A"/>
    <property type="match status" value="1"/>
</dbReference>
<dbReference type="RefSeq" id="XP_007374800.1">
    <property type="nucleotide sequence ID" value="XM_007374738.1"/>
</dbReference>
<dbReference type="CDD" id="cd00202">
    <property type="entry name" value="ZnF_GATA"/>
    <property type="match status" value="1"/>
</dbReference>
<dbReference type="AlphaFoldDB" id="G3ALP2"/>
<organism evidence="8">
    <name type="scientific">Spathaspora passalidarum (strain NRRL Y-27907 / 11-Y1)</name>
    <dbReference type="NCBI Taxonomy" id="619300"/>
    <lineage>
        <taxon>Eukaryota</taxon>
        <taxon>Fungi</taxon>
        <taxon>Dikarya</taxon>
        <taxon>Ascomycota</taxon>
        <taxon>Saccharomycotina</taxon>
        <taxon>Pichiomycetes</taxon>
        <taxon>Debaryomycetaceae</taxon>
        <taxon>Spathaspora</taxon>
    </lineage>
</organism>
<dbReference type="OrthoDB" id="273556at2759"/>
<dbReference type="InterPro" id="IPR013088">
    <property type="entry name" value="Znf_NHR/GATA"/>
</dbReference>
<dbReference type="InterPro" id="IPR000679">
    <property type="entry name" value="Znf_GATA"/>
</dbReference>
<dbReference type="SUPFAM" id="SSF57716">
    <property type="entry name" value="Glucocorticoid receptor-like (DNA-binding domain)"/>
    <property type="match status" value="1"/>
</dbReference>
<accession>G3ALP2</accession>
<evidence type="ECO:0000313" key="7">
    <source>
        <dbReference type="EMBL" id="EGW33285.1"/>
    </source>
</evidence>
<dbReference type="InterPro" id="IPR051140">
    <property type="entry name" value="GATA_TF"/>
</dbReference>
<dbReference type="InParanoid" id="G3ALP2"/>
<feature type="domain" description="GATA-type" evidence="6">
    <location>
        <begin position="263"/>
        <end position="317"/>
    </location>
</feature>
<evidence type="ECO:0000313" key="8">
    <source>
        <dbReference type="Proteomes" id="UP000000709"/>
    </source>
</evidence>
<evidence type="ECO:0000256" key="5">
    <source>
        <dbReference type="SAM" id="MobiDB-lite"/>
    </source>
</evidence>
<keyword evidence="8" id="KW-1185">Reference proteome</keyword>
<feature type="compositionally biased region" description="Basic residues" evidence="5">
    <location>
        <begin position="211"/>
        <end position="228"/>
    </location>
</feature>